<evidence type="ECO:0000313" key="3">
    <source>
        <dbReference type="Proteomes" id="UP000244904"/>
    </source>
</evidence>
<protein>
    <recommendedName>
        <fullName evidence="4">EamA domain-containing protein</fullName>
    </recommendedName>
</protein>
<name>A0A2R8AXX6_9RHOB</name>
<evidence type="ECO:0000256" key="1">
    <source>
        <dbReference type="SAM" id="Phobius"/>
    </source>
</evidence>
<gene>
    <name evidence="2" type="ORF">PRI8871_02706</name>
</gene>
<proteinExistence type="predicted"/>
<feature type="transmembrane region" description="Helical" evidence="1">
    <location>
        <begin position="31"/>
        <end position="52"/>
    </location>
</feature>
<dbReference type="AlphaFoldDB" id="A0A2R8AXX6"/>
<reference evidence="3" key="1">
    <citation type="submission" date="2018-03" db="EMBL/GenBank/DDBJ databases">
        <authorList>
            <person name="Rodrigo-Torres L."/>
            <person name="Arahal R. D."/>
            <person name="Lucena T."/>
        </authorList>
    </citation>
    <scope>NUCLEOTIDE SEQUENCE [LARGE SCALE GENOMIC DNA]</scope>
    <source>
        <strain evidence="3">CECT 8871</strain>
    </source>
</reference>
<evidence type="ECO:0008006" key="4">
    <source>
        <dbReference type="Google" id="ProtNLM"/>
    </source>
</evidence>
<keyword evidence="3" id="KW-1185">Reference proteome</keyword>
<dbReference type="EMBL" id="OMOJ01000005">
    <property type="protein sequence ID" value="SPF80893.1"/>
    <property type="molecule type" value="Genomic_DNA"/>
</dbReference>
<organism evidence="2 3">
    <name type="scientific">Pseudoprimorskyibacter insulae</name>
    <dbReference type="NCBI Taxonomy" id="1695997"/>
    <lineage>
        <taxon>Bacteria</taxon>
        <taxon>Pseudomonadati</taxon>
        <taxon>Pseudomonadota</taxon>
        <taxon>Alphaproteobacteria</taxon>
        <taxon>Rhodobacterales</taxon>
        <taxon>Paracoccaceae</taxon>
        <taxon>Pseudoprimorskyibacter</taxon>
    </lineage>
</organism>
<dbReference type="SUPFAM" id="SSF103481">
    <property type="entry name" value="Multidrug resistance efflux transporter EmrE"/>
    <property type="match status" value="1"/>
</dbReference>
<keyword evidence="1" id="KW-0812">Transmembrane</keyword>
<keyword evidence="1" id="KW-1133">Transmembrane helix</keyword>
<sequence>MTLAKLGLVQYLNPTLQFLLAVVVFREPFGLLHAVAFGLIWAALAIYSAAALRQDRARRKNVTALGTSGMH</sequence>
<dbReference type="Proteomes" id="UP000244904">
    <property type="component" value="Unassembled WGS sequence"/>
</dbReference>
<evidence type="ECO:0000313" key="2">
    <source>
        <dbReference type="EMBL" id="SPF80893.1"/>
    </source>
</evidence>
<dbReference type="InterPro" id="IPR037185">
    <property type="entry name" value="EmrE-like"/>
</dbReference>
<dbReference type="RefSeq" id="WP_306418457.1">
    <property type="nucleotide sequence ID" value="NZ_OMOJ01000005.1"/>
</dbReference>
<feature type="transmembrane region" description="Helical" evidence="1">
    <location>
        <begin position="7"/>
        <end position="25"/>
    </location>
</feature>
<accession>A0A2R8AXX6</accession>
<keyword evidence="1" id="KW-0472">Membrane</keyword>